<feature type="coiled-coil region" evidence="1">
    <location>
        <begin position="9"/>
        <end position="36"/>
    </location>
</feature>
<feature type="compositionally biased region" description="Acidic residues" evidence="2">
    <location>
        <begin position="83"/>
        <end position="121"/>
    </location>
</feature>
<evidence type="ECO:0000256" key="1">
    <source>
        <dbReference type="SAM" id="Coils"/>
    </source>
</evidence>
<dbReference type="OrthoDB" id="3054393at2759"/>
<protein>
    <submittedName>
        <fullName evidence="3">Uncharacterized protein</fullName>
    </submittedName>
</protein>
<name>A0A5C3LHD2_9AGAR</name>
<keyword evidence="1" id="KW-0175">Coiled coil</keyword>
<sequence>MSQAVIKHLKTARLAIRELENMVEGLSEAQANKRNLLLKRAWKESSKVVAHLQKLLGDAPEIEVEMDFDSEDEEVEQDINSEDEEMAEVDELEDEAVEDEAEGEDTEAEVEDGGAEDEPEDGTVKERPSTSISELAQDRFDTAFTRIGNVYCTSEDLVSLILGWDKGTHRTKEDAAFPFLYTAWVGGSSDYLEKTIKELVERTSDWDVALEPFSSVDEKPTLSDRLKSRDKAVIDISESNAVLLWVKSVVSTVNSLKFAADWNELTTERGGKRLKTAYRNTLFNDIKSDWIKDLQERIGGQLFTKLLNKEKNKFRTAHRKVIRSRNQALSLYRKFGATMIVHPVFHPTAGQNARGRSQSWARILQLILEDFQLKMEEQELLQHLIDEGELDGKKVEDEDSAYQLFIDNRHVAATEIICVVLTCVAGKVTSDWVREFLEGNTPQFDGQENLLDKHNE</sequence>
<dbReference type="EMBL" id="ML213781">
    <property type="protein sequence ID" value="TFK31326.1"/>
    <property type="molecule type" value="Genomic_DNA"/>
</dbReference>
<gene>
    <name evidence="3" type="ORF">BDQ12DRAFT_729662</name>
</gene>
<evidence type="ECO:0000256" key="2">
    <source>
        <dbReference type="SAM" id="MobiDB-lite"/>
    </source>
</evidence>
<dbReference type="AlphaFoldDB" id="A0A5C3LHD2"/>
<accession>A0A5C3LHD2</accession>
<organism evidence="3 4">
    <name type="scientific">Crucibulum laeve</name>
    <dbReference type="NCBI Taxonomy" id="68775"/>
    <lineage>
        <taxon>Eukaryota</taxon>
        <taxon>Fungi</taxon>
        <taxon>Dikarya</taxon>
        <taxon>Basidiomycota</taxon>
        <taxon>Agaricomycotina</taxon>
        <taxon>Agaricomycetes</taxon>
        <taxon>Agaricomycetidae</taxon>
        <taxon>Agaricales</taxon>
        <taxon>Agaricineae</taxon>
        <taxon>Nidulariaceae</taxon>
        <taxon>Crucibulum</taxon>
    </lineage>
</organism>
<keyword evidence="4" id="KW-1185">Reference proteome</keyword>
<dbReference type="Proteomes" id="UP000308652">
    <property type="component" value="Unassembled WGS sequence"/>
</dbReference>
<proteinExistence type="predicted"/>
<evidence type="ECO:0000313" key="3">
    <source>
        <dbReference type="EMBL" id="TFK31326.1"/>
    </source>
</evidence>
<feature type="region of interest" description="Disordered" evidence="2">
    <location>
        <begin position="83"/>
        <end position="132"/>
    </location>
</feature>
<evidence type="ECO:0000313" key="4">
    <source>
        <dbReference type="Proteomes" id="UP000308652"/>
    </source>
</evidence>
<reference evidence="3 4" key="1">
    <citation type="journal article" date="2019" name="Nat. Ecol. Evol.">
        <title>Megaphylogeny resolves global patterns of mushroom evolution.</title>
        <authorList>
            <person name="Varga T."/>
            <person name="Krizsan K."/>
            <person name="Foldi C."/>
            <person name="Dima B."/>
            <person name="Sanchez-Garcia M."/>
            <person name="Sanchez-Ramirez S."/>
            <person name="Szollosi G.J."/>
            <person name="Szarkandi J.G."/>
            <person name="Papp V."/>
            <person name="Albert L."/>
            <person name="Andreopoulos W."/>
            <person name="Angelini C."/>
            <person name="Antonin V."/>
            <person name="Barry K.W."/>
            <person name="Bougher N.L."/>
            <person name="Buchanan P."/>
            <person name="Buyck B."/>
            <person name="Bense V."/>
            <person name="Catcheside P."/>
            <person name="Chovatia M."/>
            <person name="Cooper J."/>
            <person name="Damon W."/>
            <person name="Desjardin D."/>
            <person name="Finy P."/>
            <person name="Geml J."/>
            <person name="Haridas S."/>
            <person name="Hughes K."/>
            <person name="Justo A."/>
            <person name="Karasinski D."/>
            <person name="Kautmanova I."/>
            <person name="Kiss B."/>
            <person name="Kocsube S."/>
            <person name="Kotiranta H."/>
            <person name="LaButti K.M."/>
            <person name="Lechner B.E."/>
            <person name="Liimatainen K."/>
            <person name="Lipzen A."/>
            <person name="Lukacs Z."/>
            <person name="Mihaltcheva S."/>
            <person name="Morgado L.N."/>
            <person name="Niskanen T."/>
            <person name="Noordeloos M.E."/>
            <person name="Ohm R.A."/>
            <person name="Ortiz-Santana B."/>
            <person name="Ovrebo C."/>
            <person name="Racz N."/>
            <person name="Riley R."/>
            <person name="Savchenko A."/>
            <person name="Shiryaev A."/>
            <person name="Soop K."/>
            <person name="Spirin V."/>
            <person name="Szebenyi C."/>
            <person name="Tomsovsky M."/>
            <person name="Tulloss R.E."/>
            <person name="Uehling J."/>
            <person name="Grigoriev I.V."/>
            <person name="Vagvolgyi C."/>
            <person name="Papp T."/>
            <person name="Martin F.M."/>
            <person name="Miettinen O."/>
            <person name="Hibbett D.S."/>
            <person name="Nagy L.G."/>
        </authorList>
    </citation>
    <scope>NUCLEOTIDE SEQUENCE [LARGE SCALE GENOMIC DNA]</scope>
    <source>
        <strain evidence="3 4">CBS 166.37</strain>
    </source>
</reference>